<keyword evidence="5" id="KW-1185">Reference proteome</keyword>
<organism evidence="4 5">
    <name type="scientific">Prorocentrum cordatum</name>
    <dbReference type="NCBI Taxonomy" id="2364126"/>
    <lineage>
        <taxon>Eukaryota</taxon>
        <taxon>Sar</taxon>
        <taxon>Alveolata</taxon>
        <taxon>Dinophyceae</taxon>
        <taxon>Prorocentrales</taxon>
        <taxon>Prorocentraceae</taxon>
        <taxon>Prorocentrum</taxon>
    </lineage>
</organism>
<feature type="region of interest" description="Disordered" evidence="2">
    <location>
        <begin position="1"/>
        <end position="83"/>
    </location>
</feature>
<evidence type="ECO:0000313" key="5">
    <source>
        <dbReference type="Proteomes" id="UP001189429"/>
    </source>
</evidence>
<feature type="coiled-coil region" evidence="1">
    <location>
        <begin position="185"/>
        <end position="212"/>
    </location>
</feature>
<evidence type="ECO:0000256" key="1">
    <source>
        <dbReference type="SAM" id="Coils"/>
    </source>
</evidence>
<comment type="caution">
    <text evidence="4">The sequence shown here is derived from an EMBL/GenBank/DDBJ whole genome shotgun (WGS) entry which is preliminary data.</text>
</comment>
<evidence type="ECO:0000256" key="2">
    <source>
        <dbReference type="SAM" id="MobiDB-lite"/>
    </source>
</evidence>
<feature type="domain" description="Nucleoporin NSP1-like C-terminal" evidence="3">
    <location>
        <begin position="96"/>
        <end position="170"/>
    </location>
</feature>
<name>A0ABN9RMN2_9DINO</name>
<sequence length="311" mass="32656">ALLGGGPAAGGGLFAGGAALGSGGAPSGGTEAAGSGGGGAPPAAQEPGSEREAPSERAGARPAPFSKSGGAPPPERAGASEPAPLRLTSGEHQAAKGLLRSWDQRLGAQVKRFQASAEEALQVDRELSEHSAQARRLRDKYETMLARQKAVDHSLDLIWEQQDALRGMIKGLKGFACADAPDGKRKQAEQRTQSVKSQLDEIEKQADLLARQTECFQAADYSAPLRRVGHVLGAHSSELDAIEEWGCRREEAAHGGELAVARSRLGARAPASCRASEQVPRCCCCSSFCSALLVQLLHRSTSLRRQLQLLL</sequence>
<feature type="non-terminal residue" evidence="4">
    <location>
        <position position="311"/>
    </location>
</feature>
<keyword evidence="1" id="KW-0175">Coiled coil</keyword>
<evidence type="ECO:0000313" key="4">
    <source>
        <dbReference type="EMBL" id="CAK0820415.1"/>
    </source>
</evidence>
<gene>
    <name evidence="4" type="ORF">PCOR1329_LOCUS22103</name>
</gene>
<dbReference type="Proteomes" id="UP001189429">
    <property type="component" value="Unassembled WGS sequence"/>
</dbReference>
<feature type="coiled-coil region" evidence="1">
    <location>
        <begin position="120"/>
        <end position="147"/>
    </location>
</feature>
<feature type="non-terminal residue" evidence="4">
    <location>
        <position position="1"/>
    </location>
</feature>
<dbReference type="Pfam" id="PF05064">
    <property type="entry name" value="Nsp1_C"/>
    <property type="match status" value="1"/>
</dbReference>
<proteinExistence type="predicted"/>
<dbReference type="InterPro" id="IPR007758">
    <property type="entry name" value="Nucleoporin_NSP1_C"/>
</dbReference>
<dbReference type="EMBL" id="CAUYUJ010007340">
    <property type="protein sequence ID" value="CAK0820415.1"/>
    <property type="molecule type" value="Genomic_DNA"/>
</dbReference>
<feature type="compositionally biased region" description="Gly residues" evidence="2">
    <location>
        <begin position="1"/>
        <end position="27"/>
    </location>
</feature>
<reference evidence="4" key="1">
    <citation type="submission" date="2023-10" db="EMBL/GenBank/DDBJ databases">
        <authorList>
            <person name="Chen Y."/>
            <person name="Shah S."/>
            <person name="Dougan E. K."/>
            <person name="Thang M."/>
            <person name="Chan C."/>
        </authorList>
    </citation>
    <scope>NUCLEOTIDE SEQUENCE [LARGE SCALE GENOMIC DNA]</scope>
</reference>
<protein>
    <recommendedName>
        <fullName evidence="3">Nucleoporin NSP1-like C-terminal domain-containing protein</fullName>
    </recommendedName>
</protein>
<feature type="compositionally biased region" description="Basic and acidic residues" evidence="2">
    <location>
        <begin position="48"/>
        <end position="59"/>
    </location>
</feature>
<evidence type="ECO:0000259" key="3">
    <source>
        <dbReference type="Pfam" id="PF05064"/>
    </source>
</evidence>
<accession>A0ABN9RMN2</accession>